<keyword evidence="1" id="KW-0479">Metal-binding</keyword>
<evidence type="ECO:0000259" key="6">
    <source>
        <dbReference type="PROSITE" id="PS50157"/>
    </source>
</evidence>
<organism evidence="7 8">
    <name type="scientific">Cryptolaemus montrouzieri</name>
    <dbReference type="NCBI Taxonomy" id="559131"/>
    <lineage>
        <taxon>Eukaryota</taxon>
        <taxon>Metazoa</taxon>
        <taxon>Ecdysozoa</taxon>
        <taxon>Arthropoda</taxon>
        <taxon>Hexapoda</taxon>
        <taxon>Insecta</taxon>
        <taxon>Pterygota</taxon>
        <taxon>Neoptera</taxon>
        <taxon>Endopterygota</taxon>
        <taxon>Coleoptera</taxon>
        <taxon>Polyphaga</taxon>
        <taxon>Cucujiformia</taxon>
        <taxon>Coccinelloidea</taxon>
        <taxon>Coccinellidae</taxon>
        <taxon>Scymninae</taxon>
        <taxon>Scymnini</taxon>
        <taxon>Cryptolaemus</taxon>
    </lineage>
</organism>
<dbReference type="EMBL" id="JABFTP020000083">
    <property type="protein sequence ID" value="KAL3276241.1"/>
    <property type="molecule type" value="Genomic_DNA"/>
</dbReference>
<dbReference type="PROSITE" id="PS00028">
    <property type="entry name" value="ZINC_FINGER_C2H2_1"/>
    <property type="match status" value="2"/>
</dbReference>
<gene>
    <name evidence="7" type="ORF">HHI36_020957</name>
</gene>
<dbReference type="PROSITE" id="PS50157">
    <property type="entry name" value="ZINC_FINGER_C2H2_2"/>
    <property type="match status" value="1"/>
</dbReference>
<evidence type="ECO:0000313" key="7">
    <source>
        <dbReference type="EMBL" id="KAL3276241.1"/>
    </source>
</evidence>
<evidence type="ECO:0000256" key="3">
    <source>
        <dbReference type="ARBA" id="ARBA00022771"/>
    </source>
</evidence>
<dbReference type="GO" id="GO:0008270">
    <property type="term" value="F:zinc ion binding"/>
    <property type="evidence" value="ECO:0007669"/>
    <property type="project" value="UniProtKB-KW"/>
</dbReference>
<evidence type="ECO:0000256" key="5">
    <source>
        <dbReference type="PROSITE-ProRule" id="PRU00042"/>
    </source>
</evidence>
<dbReference type="SMART" id="SM00355">
    <property type="entry name" value="ZnF_C2H2"/>
    <property type="match status" value="6"/>
</dbReference>
<accession>A0ABD2NC33</accession>
<keyword evidence="3 5" id="KW-0863">Zinc-finger</keyword>
<dbReference type="Gene3D" id="3.30.160.60">
    <property type="entry name" value="Classic Zinc Finger"/>
    <property type="match status" value="2"/>
</dbReference>
<dbReference type="InterPro" id="IPR013087">
    <property type="entry name" value="Znf_C2H2_type"/>
</dbReference>
<dbReference type="PANTHER" id="PTHR24403">
    <property type="entry name" value="ZINC FINGER PROTEIN"/>
    <property type="match status" value="1"/>
</dbReference>
<dbReference type="InterPro" id="IPR036236">
    <property type="entry name" value="Znf_C2H2_sf"/>
</dbReference>
<dbReference type="PANTHER" id="PTHR24403:SF105">
    <property type="entry name" value="ZINC FINGER PROTEIN 2-LIKE ISOFORM X1"/>
    <property type="match status" value="1"/>
</dbReference>
<dbReference type="InterPro" id="IPR050688">
    <property type="entry name" value="Zinc_finger/UBP_domain"/>
</dbReference>
<keyword evidence="2" id="KW-0677">Repeat</keyword>
<feature type="domain" description="C2H2-type" evidence="6">
    <location>
        <begin position="247"/>
        <end position="270"/>
    </location>
</feature>
<dbReference type="SUPFAM" id="SSF57667">
    <property type="entry name" value="beta-beta-alpha zinc fingers"/>
    <property type="match status" value="1"/>
</dbReference>
<evidence type="ECO:0000313" key="8">
    <source>
        <dbReference type="Proteomes" id="UP001516400"/>
    </source>
</evidence>
<proteinExistence type="predicted"/>
<comment type="caution">
    <text evidence="7">The sequence shown here is derived from an EMBL/GenBank/DDBJ whole genome shotgun (WGS) entry which is preliminary data.</text>
</comment>
<evidence type="ECO:0000256" key="4">
    <source>
        <dbReference type="ARBA" id="ARBA00022833"/>
    </source>
</evidence>
<name>A0ABD2NC33_9CUCU</name>
<protein>
    <recommendedName>
        <fullName evidence="6">C2H2-type domain-containing protein</fullName>
    </recommendedName>
</protein>
<keyword evidence="8" id="KW-1185">Reference proteome</keyword>
<reference evidence="7 8" key="1">
    <citation type="journal article" date="2021" name="BMC Biol.">
        <title>Horizontally acquired antibacterial genes associated with adaptive radiation of ladybird beetles.</title>
        <authorList>
            <person name="Li H.S."/>
            <person name="Tang X.F."/>
            <person name="Huang Y.H."/>
            <person name="Xu Z.Y."/>
            <person name="Chen M.L."/>
            <person name="Du X.Y."/>
            <person name="Qiu B.Y."/>
            <person name="Chen P.T."/>
            <person name="Zhang W."/>
            <person name="Slipinski A."/>
            <person name="Escalona H.E."/>
            <person name="Waterhouse R.M."/>
            <person name="Zwick A."/>
            <person name="Pang H."/>
        </authorList>
    </citation>
    <scope>NUCLEOTIDE SEQUENCE [LARGE SCALE GENOMIC DNA]</scope>
    <source>
        <strain evidence="7">SYSU2018</strain>
    </source>
</reference>
<keyword evidence="4" id="KW-0862">Zinc</keyword>
<dbReference type="Proteomes" id="UP001516400">
    <property type="component" value="Unassembled WGS sequence"/>
</dbReference>
<evidence type="ECO:0000256" key="2">
    <source>
        <dbReference type="ARBA" id="ARBA00022737"/>
    </source>
</evidence>
<dbReference type="AlphaFoldDB" id="A0ABD2NC33"/>
<evidence type="ECO:0000256" key="1">
    <source>
        <dbReference type="ARBA" id="ARBA00022723"/>
    </source>
</evidence>
<sequence length="445" mass="51759">METLVKIEPMESTPWEQSNQNSFEEIMKTIKVDTNVWDDDERTEDSFCLEEDVPFDTFFSNIELVNPDEHIEDNVDYLVDHFVDGNGKTWVMKGEGFVENGVTSIMNEKSISDSSLVCNLCGYYANCKANLRDHDDSFHSKGGDKDTKSIQCSLLQRNDVGPEISLRYSIDGVPLKFVDFKCSLCSFQCASKSTVAQHMDNMHFKTETFECHFCDFETDQQKKLKHHIKTKHSAVQFKNHSVKMETYKCYLCSINFKGKEELNRHVVRKHQDIVSYNCDLCLFNTNNRKQFNQHSITAHKKKYLCNWCGFKTLSLIMFEKHVDAHKKIEFVSVKTEEVLENEREQSETRKTYSEIKNKLKNDFKVMLTNNCEDMIDLNCSALEDHTYSIKYLGNSVYLVDHTYSLKSSWRNLLVDNVTKIHQCYLCDHTYSNGSCISKENFEESA</sequence>